<evidence type="ECO:0000256" key="1">
    <source>
        <dbReference type="ARBA" id="ARBA00006464"/>
    </source>
</evidence>
<evidence type="ECO:0000313" key="6">
    <source>
        <dbReference type="Proteomes" id="UP000189981"/>
    </source>
</evidence>
<dbReference type="PANTHER" id="PTHR30576:SF0">
    <property type="entry name" value="UNDECAPRENYL-PHOSPHATE N-ACETYLGALACTOSAMINYL 1-PHOSPHATE TRANSFERASE-RELATED"/>
    <property type="match status" value="1"/>
</dbReference>
<keyword evidence="3" id="KW-1133">Transmembrane helix</keyword>
<dbReference type="AlphaFoldDB" id="A0A1T5EFI7"/>
<reference evidence="6" key="1">
    <citation type="submission" date="2017-02" db="EMBL/GenBank/DDBJ databases">
        <authorList>
            <person name="Varghese N."/>
            <person name="Submissions S."/>
        </authorList>
    </citation>
    <scope>NUCLEOTIDE SEQUENCE [LARGE SCALE GENOMIC DNA]</scope>
    <source>
        <strain evidence="6">DSM 22385</strain>
    </source>
</reference>
<sequence>MISQITNPATVRRVENLQRSLLYAGTDKCAPIINDFPDFFYIHRFSVLNDLHEYLSNQSIMTLPDVILIETDANGECFEFIKKLKKNPLWKDLIIVLLSSSRKKEWKLKALQLKIHDYYVLPFPTEHLIERINFLIKFKLVKPQLSVLKEAEISYKFPLGKKVFDIVVSFFLILLVSPILILTAIAIKLNSKGPVIYKSKRVGTGYNIFNFYKFRSMRVDADKQLTDLSNLNKYVSSAETDKRRPVFVKLGDDPRTTLVGKFIRKTSIDELPQLFNVLRGEMSLVGNRPLPLYEAEMLTSNEWSLRFMGPAGVTGLWQIKSRAKDVSERERKKFDNFYALKHSFWFDVQILLQTIPVILHKEE</sequence>
<evidence type="ECO:0000256" key="2">
    <source>
        <dbReference type="PROSITE-ProRule" id="PRU00169"/>
    </source>
</evidence>
<gene>
    <name evidence="5" type="ORF">SAMN05661099_2951</name>
</gene>
<comment type="caution">
    <text evidence="2">Lacks conserved residue(s) required for the propagation of feature annotation.</text>
</comment>
<evidence type="ECO:0000256" key="3">
    <source>
        <dbReference type="SAM" id="Phobius"/>
    </source>
</evidence>
<proteinExistence type="inferred from homology"/>
<dbReference type="RefSeq" id="WP_079703463.1">
    <property type="nucleotide sequence ID" value="NZ_FUYR01000003.1"/>
</dbReference>
<protein>
    <submittedName>
        <fullName evidence="5">Sugar transferase involved in LPS biosynthesis (Colanic, teichoic acid)</fullName>
    </submittedName>
</protein>
<comment type="similarity">
    <text evidence="1">Belongs to the bacterial sugar transferase family.</text>
</comment>
<keyword evidence="3" id="KW-0472">Membrane</keyword>
<dbReference type="InterPro" id="IPR003362">
    <property type="entry name" value="Bact_transf"/>
</dbReference>
<feature type="domain" description="Response regulatory" evidence="4">
    <location>
        <begin position="1"/>
        <end position="136"/>
    </location>
</feature>
<dbReference type="PANTHER" id="PTHR30576">
    <property type="entry name" value="COLANIC BIOSYNTHESIS UDP-GLUCOSE LIPID CARRIER TRANSFERASE"/>
    <property type="match status" value="1"/>
</dbReference>
<dbReference type="SUPFAM" id="SSF52172">
    <property type="entry name" value="CheY-like"/>
    <property type="match status" value="1"/>
</dbReference>
<accession>A0A1T5EFI7</accession>
<dbReference type="Gene3D" id="3.40.50.2300">
    <property type="match status" value="1"/>
</dbReference>
<evidence type="ECO:0000259" key="4">
    <source>
        <dbReference type="PROSITE" id="PS50110"/>
    </source>
</evidence>
<dbReference type="GO" id="GO:0016780">
    <property type="term" value="F:phosphotransferase activity, for other substituted phosphate groups"/>
    <property type="evidence" value="ECO:0007669"/>
    <property type="project" value="TreeGrafter"/>
</dbReference>
<dbReference type="EMBL" id="FUYR01000003">
    <property type="protein sequence ID" value="SKB82575.1"/>
    <property type="molecule type" value="Genomic_DNA"/>
</dbReference>
<feature type="transmembrane region" description="Helical" evidence="3">
    <location>
        <begin position="163"/>
        <end position="187"/>
    </location>
</feature>
<dbReference type="InterPro" id="IPR001789">
    <property type="entry name" value="Sig_transdc_resp-reg_receiver"/>
</dbReference>
<dbReference type="STRING" id="572036.SAMN05661099_2951"/>
<dbReference type="Pfam" id="PF02397">
    <property type="entry name" value="Bac_transf"/>
    <property type="match status" value="1"/>
</dbReference>
<name>A0A1T5EFI7_9SPHI</name>
<keyword evidence="5" id="KW-0808">Transferase</keyword>
<dbReference type="InterPro" id="IPR011006">
    <property type="entry name" value="CheY-like_superfamily"/>
</dbReference>
<dbReference type="OrthoDB" id="9808602at2"/>
<keyword evidence="3" id="KW-0812">Transmembrane</keyword>
<dbReference type="Proteomes" id="UP000189981">
    <property type="component" value="Unassembled WGS sequence"/>
</dbReference>
<organism evidence="5 6">
    <name type="scientific">Daejeonella lutea</name>
    <dbReference type="NCBI Taxonomy" id="572036"/>
    <lineage>
        <taxon>Bacteria</taxon>
        <taxon>Pseudomonadati</taxon>
        <taxon>Bacteroidota</taxon>
        <taxon>Sphingobacteriia</taxon>
        <taxon>Sphingobacteriales</taxon>
        <taxon>Sphingobacteriaceae</taxon>
        <taxon>Daejeonella</taxon>
    </lineage>
</organism>
<evidence type="ECO:0000313" key="5">
    <source>
        <dbReference type="EMBL" id="SKB82575.1"/>
    </source>
</evidence>
<dbReference type="GO" id="GO:0000160">
    <property type="term" value="P:phosphorelay signal transduction system"/>
    <property type="evidence" value="ECO:0007669"/>
    <property type="project" value="InterPro"/>
</dbReference>
<keyword evidence="6" id="KW-1185">Reference proteome</keyword>
<dbReference type="PROSITE" id="PS50110">
    <property type="entry name" value="RESPONSE_REGULATORY"/>
    <property type="match status" value="1"/>
</dbReference>